<feature type="region of interest" description="Disordered" evidence="1">
    <location>
        <begin position="180"/>
        <end position="205"/>
    </location>
</feature>
<keyword evidence="3" id="KW-1185">Reference proteome</keyword>
<gene>
    <name evidence="2" type="ORF">V6N12_056669</name>
</gene>
<organism evidence="2 3">
    <name type="scientific">Hibiscus sabdariffa</name>
    <name type="common">roselle</name>
    <dbReference type="NCBI Taxonomy" id="183260"/>
    <lineage>
        <taxon>Eukaryota</taxon>
        <taxon>Viridiplantae</taxon>
        <taxon>Streptophyta</taxon>
        <taxon>Embryophyta</taxon>
        <taxon>Tracheophyta</taxon>
        <taxon>Spermatophyta</taxon>
        <taxon>Magnoliopsida</taxon>
        <taxon>eudicotyledons</taxon>
        <taxon>Gunneridae</taxon>
        <taxon>Pentapetalae</taxon>
        <taxon>rosids</taxon>
        <taxon>malvids</taxon>
        <taxon>Malvales</taxon>
        <taxon>Malvaceae</taxon>
        <taxon>Malvoideae</taxon>
        <taxon>Hibiscus</taxon>
    </lineage>
</organism>
<protein>
    <submittedName>
        <fullName evidence="2">Uncharacterized protein</fullName>
    </submittedName>
</protein>
<feature type="compositionally biased region" description="Basic and acidic residues" evidence="1">
    <location>
        <begin position="272"/>
        <end position="294"/>
    </location>
</feature>
<evidence type="ECO:0000256" key="1">
    <source>
        <dbReference type="SAM" id="MobiDB-lite"/>
    </source>
</evidence>
<name>A0ABR1Z7R4_9ROSI</name>
<feature type="region of interest" description="Disordered" evidence="1">
    <location>
        <begin position="1"/>
        <end position="29"/>
    </location>
</feature>
<proteinExistence type="predicted"/>
<dbReference type="EMBL" id="JBBPBM010002638">
    <property type="protein sequence ID" value="KAK8475928.1"/>
    <property type="molecule type" value="Genomic_DNA"/>
</dbReference>
<reference evidence="2 3" key="1">
    <citation type="journal article" date="2024" name="G3 (Bethesda)">
        <title>Genome assembly of Hibiscus sabdariffa L. provides insights into metabolisms of medicinal natural products.</title>
        <authorList>
            <person name="Kim T."/>
        </authorList>
    </citation>
    <scope>NUCLEOTIDE SEQUENCE [LARGE SCALE GENOMIC DNA]</scope>
    <source>
        <strain evidence="2">TK-2024</strain>
        <tissue evidence="2">Old leaves</tissue>
    </source>
</reference>
<feature type="region of interest" description="Disordered" evidence="1">
    <location>
        <begin position="241"/>
        <end position="303"/>
    </location>
</feature>
<dbReference type="Proteomes" id="UP001472677">
    <property type="component" value="Unassembled WGS sequence"/>
</dbReference>
<accession>A0ABR1Z7R4</accession>
<evidence type="ECO:0000313" key="2">
    <source>
        <dbReference type="EMBL" id="KAK8475928.1"/>
    </source>
</evidence>
<evidence type="ECO:0000313" key="3">
    <source>
        <dbReference type="Proteomes" id="UP001472677"/>
    </source>
</evidence>
<feature type="compositionally biased region" description="Polar residues" evidence="1">
    <location>
        <begin position="180"/>
        <end position="195"/>
    </location>
</feature>
<comment type="caution">
    <text evidence="2">The sequence shown here is derived from an EMBL/GenBank/DDBJ whole genome shotgun (WGS) entry which is preliminary data.</text>
</comment>
<sequence>MAPANDVSDSTANDVSLPVVSDESSDQAFSNKRLVGAETSAAIWDAVTGMSYSSEDLSSFLSSSVRVLPSNVSATGSNTNEETDGVANARELTPSVTETVPLVQQSVPMCGVIPEADTVPEEAVVPTIHEESVDHSSPVCTDVPEVESIPVEAVVPAEVPQAVASSSGAERLFDGCVDASQTDGSNDNALESDYNTLVPPGPTNTHSMVTRSKGEAARIPEHGIAQSDWVKHHKYRLENDIGVGSDVPRPGASPNARATPPESNTYSKPIRSPKEEGSNDKHIVLLIEVSKDEIDPPGTNRAS</sequence>